<proteinExistence type="inferred from homology"/>
<evidence type="ECO:0000256" key="2">
    <source>
        <dbReference type="ARBA" id="ARBA00007524"/>
    </source>
</evidence>
<dbReference type="EMBL" id="DXIE01000008">
    <property type="protein sequence ID" value="HIV61414.1"/>
    <property type="molecule type" value="Genomic_DNA"/>
</dbReference>
<evidence type="ECO:0000313" key="8">
    <source>
        <dbReference type="Proteomes" id="UP000886808"/>
    </source>
</evidence>
<reference evidence="7" key="2">
    <citation type="submission" date="2021-04" db="EMBL/GenBank/DDBJ databases">
        <authorList>
            <person name="Gilroy R."/>
        </authorList>
    </citation>
    <scope>NUCLEOTIDE SEQUENCE</scope>
    <source>
        <strain evidence="7">CHK193-4272</strain>
    </source>
</reference>
<feature type="transmembrane region" description="Helical" evidence="6">
    <location>
        <begin position="45"/>
        <end position="67"/>
    </location>
</feature>
<dbReference type="PIRSF" id="PIRSF005859">
    <property type="entry name" value="PBR"/>
    <property type="match status" value="1"/>
</dbReference>
<dbReference type="FunFam" id="1.20.1260.100:FF:000001">
    <property type="entry name" value="translocator protein 2"/>
    <property type="match status" value="1"/>
</dbReference>
<dbReference type="InterPro" id="IPR038330">
    <property type="entry name" value="TspO/MBR-related_sf"/>
</dbReference>
<comment type="subcellular location">
    <subcellularLocation>
        <location evidence="1">Membrane</location>
        <topology evidence="1">Multi-pass membrane protein</topology>
    </subcellularLocation>
</comment>
<comment type="similarity">
    <text evidence="2">Belongs to the TspO/BZRP family.</text>
</comment>
<protein>
    <submittedName>
        <fullName evidence="7">Tryptophan-rich sensory protein</fullName>
    </submittedName>
</protein>
<dbReference type="CDD" id="cd15904">
    <property type="entry name" value="TSPO_MBR"/>
    <property type="match status" value="1"/>
</dbReference>
<dbReference type="GO" id="GO:0016020">
    <property type="term" value="C:membrane"/>
    <property type="evidence" value="ECO:0007669"/>
    <property type="project" value="UniProtKB-SubCell"/>
</dbReference>
<keyword evidence="5 6" id="KW-0472">Membrane</keyword>
<dbReference type="PANTHER" id="PTHR10057">
    <property type="entry name" value="PERIPHERAL-TYPE BENZODIAZEPINE RECEPTOR"/>
    <property type="match status" value="1"/>
</dbReference>
<gene>
    <name evidence="7" type="ORF">H9746_00965</name>
</gene>
<dbReference type="GO" id="GO:0033013">
    <property type="term" value="P:tetrapyrrole metabolic process"/>
    <property type="evidence" value="ECO:0007669"/>
    <property type="project" value="UniProtKB-ARBA"/>
</dbReference>
<organism evidence="7 8">
    <name type="scientific">Candidatus Butyricicoccus avistercoris</name>
    <dbReference type="NCBI Taxonomy" id="2838518"/>
    <lineage>
        <taxon>Bacteria</taxon>
        <taxon>Bacillati</taxon>
        <taxon>Bacillota</taxon>
        <taxon>Clostridia</taxon>
        <taxon>Eubacteriales</taxon>
        <taxon>Butyricicoccaceae</taxon>
        <taxon>Butyricicoccus</taxon>
    </lineage>
</organism>
<feature type="transmembrane region" description="Helical" evidence="6">
    <location>
        <begin position="135"/>
        <end position="154"/>
    </location>
</feature>
<comment type="caution">
    <text evidence="7">The sequence shown here is derived from an EMBL/GenBank/DDBJ whole genome shotgun (WGS) entry which is preliminary data.</text>
</comment>
<evidence type="ECO:0000256" key="3">
    <source>
        <dbReference type="ARBA" id="ARBA00022692"/>
    </source>
</evidence>
<accession>A0A9D1PG42</accession>
<feature type="transmembrane region" description="Helical" evidence="6">
    <location>
        <begin position="103"/>
        <end position="123"/>
    </location>
</feature>
<dbReference type="Gene3D" id="1.20.1260.100">
    <property type="entry name" value="TspO/MBR protein"/>
    <property type="match status" value="1"/>
</dbReference>
<name>A0A9D1PG42_9FIRM</name>
<keyword evidence="4 6" id="KW-1133">Transmembrane helix</keyword>
<feature type="transmembrane region" description="Helical" evidence="6">
    <location>
        <begin position="7"/>
        <end position="25"/>
    </location>
</feature>
<dbReference type="PANTHER" id="PTHR10057:SF0">
    <property type="entry name" value="TRANSLOCATOR PROTEIN"/>
    <property type="match status" value="1"/>
</dbReference>
<feature type="transmembrane region" description="Helical" evidence="6">
    <location>
        <begin position="79"/>
        <end position="97"/>
    </location>
</feature>
<evidence type="ECO:0000256" key="4">
    <source>
        <dbReference type="ARBA" id="ARBA00022989"/>
    </source>
</evidence>
<evidence type="ECO:0000256" key="6">
    <source>
        <dbReference type="SAM" id="Phobius"/>
    </source>
</evidence>
<dbReference type="InterPro" id="IPR004307">
    <property type="entry name" value="TspO_MBR"/>
</dbReference>
<sequence>MKRFKPYIIAVLIVEAVGAISSWLTKAGVDRYIETVVKPPLTPPSFIFPIVWGILFALMGISVARIWLKPQSDDRTKSLIIFAVQLAVNVIWTLVFFNLQTFGIAFIIILLLLALILLMILSFSKLDKLAAKLQIPYFLWVLFAAYLNISIFLLN</sequence>
<dbReference type="Proteomes" id="UP000886808">
    <property type="component" value="Unassembled WGS sequence"/>
</dbReference>
<dbReference type="AlphaFoldDB" id="A0A9D1PG42"/>
<dbReference type="Pfam" id="PF03073">
    <property type="entry name" value="TspO_MBR"/>
    <property type="match status" value="1"/>
</dbReference>
<evidence type="ECO:0000256" key="1">
    <source>
        <dbReference type="ARBA" id="ARBA00004141"/>
    </source>
</evidence>
<reference evidence="7" key="1">
    <citation type="journal article" date="2021" name="PeerJ">
        <title>Extensive microbial diversity within the chicken gut microbiome revealed by metagenomics and culture.</title>
        <authorList>
            <person name="Gilroy R."/>
            <person name="Ravi A."/>
            <person name="Getino M."/>
            <person name="Pursley I."/>
            <person name="Horton D.L."/>
            <person name="Alikhan N.F."/>
            <person name="Baker D."/>
            <person name="Gharbi K."/>
            <person name="Hall N."/>
            <person name="Watson M."/>
            <person name="Adriaenssens E.M."/>
            <person name="Foster-Nyarko E."/>
            <person name="Jarju S."/>
            <person name="Secka A."/>
            <person name="Antonio M."/>
            <person name="Oren A."/>
            <person name="Chaudhuri R.R."/>
            <person name="La Ragione R."/>
            <person name="Hildebrand F."/>
            <person name="Pallen M.J."/>
        </authorList>
    </citation>
    <scope>NUCLEOTIDE SEQUENCE</scope>
    <source>
        <strain evidence="7">CHK193-4272</strain>
    </source>
</reference>
<keyword evidence="3 6" id="KW-0812">Transmembrane</keyword>
<evidence type="ECO:0000313" key="7">
    <source>
        <dbReference type="EMBL" id="HIV61414.1"/>
    </source>
</evidence>
<evidence type="ECO:0000256" key="5">
    <source>
        <dbReference type="ARBA" id="ARBA00023136"/>
    </source>
</evidence>